<reference evidence="1" key="2">
    <citation type="submission" date="2020-09" db="EMBL/GenBank/DDBJ databases">
        <authorList>
            <person name="Sun Q."/>
            <person name="Zhou Y."/>
        </authorList>
    </citation>
    <scope>NUCLEOTIDE SEQUENCE</scope>
    <source>
        <strain evidence="1">CGMCC 4.7368</strain>
    </source>
</reference>
<reference evidence="1" key="1">
    <citation type="journal article" date="2014" name="Int. J. Syst. Evol. Microbiol.">
        <title>Complete genome sequence of Corynebacterium casei LMG S-19264T (=DSM 44701T), isolated from a smear-ripened cheese.</title>
        <authorList>
            <consortium name="US DOE Joint Genome Institute (JGI-PGF)"/>
            <person name="Walter F."/>
            <person name="Albersmeier A."/>
            <person name="Kalinowski J."/>
            <person name="Ruckert C."/>
        </authorList>
    </citation>
    <scope>NUCLEOTIDE SEQUENCE</scope>
    <source>
        <strain evidence="1">CGMCC 4.7368</strain>
    </source>
</reference>
<sequence length="45" mass="4695">MARSIYVLQAGYGKDASDHLAAGGTIGNFIEVWAPKPYTLQGIGG</sequence>
<gene>
    <name evidence="1" type="ORF">GCM10012289_70300</name>
</gene>
<dbReference type="Proteomes" id="UP000646523">
    <property type="component" value="Unassembled WGS sequence"/>
</dbReference>
<dbReference type="AlphaFoldDB" id="A0A918DST5"/>
<name>A0A918DST5_9ACTN</name>
<organism evidence="1 2">
    <name type="scientific">Nonomuraea cavernae</name>
    <dbReference type="NCBI Taxonomy" id="2045107"/>
    <lineage>
        <taxon>Bacteria</taxon>
        <taxon>Bacillati</taxon>
        <taxon>Actinomycetota</taxon>
        <taxon>Actinomycetes</taxon>
        <taxon>Streptosporangiales</taxon>
        <taxon>Streptosporangiaceae</taxon>
        <taxon>Nonomuraea</taxon>
    </lineage>
</organism>
<keyword evidence="2" id="KW-1185">Reference proteome</keyword>
<dbReference type="EMBL" id="BMNH01000036">
    <property type="protein sequence ID" value="GGO81403.1"/>
    <property type="molecule type" value="Genomic_DNA"/>
</dbReference>
<comment type="caution">
    <text evidence="1">The sequence shown here is derived from an EMBL/GenBank/DDBJ whole genome shotgun (WGS) entry which is preliminary data.</text>
</comment>
<dbReference type="RefSeq" id="WP_189128543.1">
    <property type="nucleotide sequence ID" value="NZ_BMNH01000036.1"/>
</dbReference>
<protein>
    <submittedName>
        <fullName evidence="1">Uncharacterized protein</fullName>
    </submittedName>
</protein>
<evidence type="ECO:0000313" key="1">
    <source>
        <dbReference type="EMBL" id="GGO81403.1"/>
    </source>
</evidence>
<accession>A0A918DST5</accession>
<evidence type="ECO:0000313" key="2">
    <source>
        <dbReference type="Proteomes" id="UP000646523"/>
    </source>
</evidence>
<proteinExistence type="predicted"/>